<proteinExistence type="predicted"/>
<sequence>MKPARTTTATEEEPAEESDEGVDAVPKTDAPAAESLPAEQSAAAHGAGTEAPLGLSDRRIPVFALGVGLALVGLGIGFLGVRMRRR</sequence>
<keyword evidence="2" id="KW-0812">Transmembrane</keyword>
<evidence type="ECO:0000256" key="2">
    <source>
        <dbReference type="SAM" id="Phobius"/>
    </source>
</evidence>
<keyword evidence="2" id="KW-0472">Membrane</keyword>
<feature type="transmembrane region" description="Helical" evidence="2">
    <location>
        <begin position="60"/>
        <end position="81"/>
    </location>
</feature>
<keyword evidence="4" id="KW-1185">Reference proteome</keyword>
<protein>
    <submittedName>
        <fullName evidence="3">Uncharacterized protein</fullName>
    </submittedName>
</protein>
<feature type="region of interest" description="Disordered" evidence="1">
    <location>
        <begin position="1"/>
        <end position="52"/>
    </location>
</feature>
<evidence type="ECO:0000313" key="4">
    <source>
        <dbReference type="Proteomes" id="UP000189443"/>
    </source>
</evidence>
<evidence type="ECO:0000313" key="3">
    <source>
        <dbReference type="EMBL" id="AQS68508.1"/>
    </source>
</evidence>
<gene>
    <name evidence="3" type="ORF">B1H29_17610</name>
</gene>
<organism evidence="3 4">
    <name type="scientific">Streptomyces pactum</name>
    <dbReference type="NCBI Taxonomy" id="68249"/>
    <lineage>
        <taxon>Bacteria</taxon>
        <taxon>Bacillati</taxon>
        <taxon>Actinomycetota</taxon>
        <taxon>Actinomycetes</taxon>
        <taxon>Kitasatosporales</taxon>
        <taxon>Streptomycetaceae</taxon>
        <taxon>Streptomyces</taxon>
    </lineage>
</organism>
<evidence type="ECO:0000256" key="1">
    <source>
        <dbReference type="SAM" id="MobiDB-lite"/>
    </source>
</evidence>
<accession>A0A1S6J9R8</accession>
<dbReference type="RefSeq" id="WP_055418775.1">
    <property type="nucleotide sequence ID" value="NZ_CP019724.1"/>
</dbReference>
<feature type="compositionally biased region" description="Acidic residues" evidence="1">
    <location>
        <begin position="10"/>
        <end position="22"/>
    </location>
</feature>
<reference evidence="3 4" key="1">
    <citation type="submission" date="2017-02" db="EMBL/GenBank/DDBJ databases">
        <title>Streptomyces pactum ACT12 Genome sequencing and assembly.</title>
        <authorList>
            <person name="Xue Q."/>
            <person name="Yan X."/>
            <person name="Jia L."/>
            <person name="Yan H."/>
        </authorList>
    </citation>
    <scope>NUCLEOTIDE SEQUENCE [LARGE SCALE GENOMIC DNA]</scope>
    <source>
        <strain evidence="3 4">ACT12</strain>
    </source>
</reference>
<keyword evidence="2" id="KW-1133">Transmembrane helix</keyword>
<dbReference type="EMBL" id="CP019724">
    <property type="protein sequence ID" value="AQS68508.1"/>
    <property type="molecule type" value="Genomic_DNA"/>
</dbReference>
<name>A0A1S6J9R8_9ACTN</name>
<dbReference type="Proteomes" id="UP000189443">
    <property type="component" value="Chromosome"/>
</dbReference>
<dbReference type="AlphaFoldDB" id="A0A1S6J9R8"/>
<dbReference type="KEGG" id="spac:B1H29_17610"/>